<proteinExistence type="predicted"/>
<dbReference type="Proteomes" id="UP000053352">
    <property type="component" value="Unassembled WGS sequence"/>
</dbReference>
<dbReference type="RefSeq" id="WP_058371354.1">
    <property type="nucleotide sequence ID" value="NZ_LNTB01000001.1"/>
</dbReference>
<evidence type="ECO:0000313" key="3">
    <source>
        <dbReference type="Proteomes" id="UP000053352"/>
    </source>
</evidence>
<comment type="caution">
    <text evidence="2">The sequence shown here is derived from an EMBL/GenBank/DDBJ whole genome shotgun (WGS) entry which is preliminary data.</text>
</comment>
<protein>
    <recommendedName>
        <fullName evidence="4">CDC48 N-terminal subdomain domain-containing protein</fullName>
    </recommendedName>
</protein>
<dbReference type="STRING" id="2309.CF15_02970"/>
<feature type="compositionally biased region" description="Basic and acidic residues" evidence="1">
    <location>
        <begin position="1"/>
        <end position="23"/>
    </location>
</feature>
<gene>
    <name evidence="2" type="ORF">CF15_02970</name>
</gene>
<dbReference type="EMBL" id="LNTB01000001">
    <property type="protein sequence ID" value="KSW12678.1"/>
    <property type="molecule type" value="Genomic_DNA"/>
</dbReference>
<keyword evidence="3" id="KW-1185">Reference proteome</keyword>
<evidence type="ECO:0000256" key="1">
    <source>
        <dbReference type="SAM" id="MobiDB-lite"/>
    </source>
</evidence>
<organism evidence="2 3">
    <name type="scientific">Pyrodictium occultum</name>
    <dbReference type="NCBI Taxonomy" id="2309"/>
    <lineage>
        <taxon>Archaea</taxon>
        <taxon>Thermoproteota</taxon>
        <taxon>Thermoprotei</taxon>
        <taxon>Desulfurococcales</taxon>
        <taxon>Pyrodictiaceae</taxon>
        <taxon>Pyrodictium</taxon>
    </lineage>
</organism>
<accession>A0A0V8RX83</accession>
<name>A0A0V8RX83_PYROC</name>
<dbReference type="OrthoDB" id="30985at2157"/>
<sequence>MSEEEARREEEQQEELPKKKIDVKTAISMIPPASQVLGREKRQRERRVRLRFHNELKEGIAKVNPELLKEIGEGEYIEVVVARRHRFRYRVEKDDSVPPNEIWVNGTNLPEYGVSDNTIVTVRIARS</sequence>
<dbReference type="AlphaFoldDB" id="A0A0V8RX83"/>
<evidence type="ECO:0008006" key="4">
    <source>
        <dbReference type="Google" id="ProtNLM"/>
    </source>
</evidence>
<reference evidence="2 3" key="1">
    <citation type="submission" date="2015-11" db="EMBL/GenBank/DDBJ databases">
        <title>Genome sequence of Pyrodictium occultum PL-19, a marine hyperthermophilic archaeon isolated from Volcano, Italy.</title>
        <authorList>
            <person name="Utturkar S."/>
            <person name="Huber H."/>
            <person name="Leptihn S."/>
            <person name="Brown S."/>
            <person name="Stetter K.O."/>
            <person name="Podar M."/>
        </authorList>
    </citation>
    <scope>NUCLEOTIDE SEQUENCE [LARGE SCALE GENOMIC DNA]</scope>
    <source>
        <strain evidence="2 3">PL-19</strain>
    </source>
</reference>
<feature type="region of interest" description="Disordered" evidence="1">
    <location>
        <begin position="1"/>
        <end position="24"/>
    </location>
</feature>
<evidence type="ECO:0000313" key="2">
    <source>
        <dbReference type="EMBL" id="KSW12678.1"/>
    </source>
</evidence>